<protein>
    <recommendedName>
        <fullName evidence="13">Ion transport domain-containing protein</fullName>
    </recommendedName>
</protein>
<dbReference type="VEuPathDB" id="FungiDB:PYU1_G011622"/>
<evidence type="ECO:0000256" key="2">
    <source>
        <dbReference type="ARBA" id="ARBA00022448"/>
    </source>
</evidence>
<dbReference type="InterPro" id="IPR036770">
    <property type="entry name" value="Ankyrin_rpt-contain_sf"/>
</dbReference>
<dbReference type="STRING" id="431595.K3X349"/>
<dbReference type="OMA" id="LCLWNKF"/>
<keyword evidence="7" id="KW-0406">Ion transport</keyword>
<keyword evidence="5" id="KW-0677">Repeat</keyword>
<evidence type="ECO:0000256" key="5">
    <source>
        <dbReference type="ARBA" id="ARBA00022737"/>
    </source>
</evidence>
<keyword evidence="6" id="KW-0106">Calcium</keyword>
<evidence type="ECO:0000256" key="1">
    <source>
        <dbReference type="ARBA" id="ARBA00004651"/>
    </source>
</evidence>
<dbReference type="HOGENOM" id="CLU_010516_0_0_1"/>
<dbReference type="EMBL" id="GL376611">
    <property type="status" value="NOT_ANNOTATED_CDS"/>
    <property type="molecule type" value="Genomic_DNA"/>
</dbReference>
<evidence type="ECO:0000313" key="11">
    <source>
        <dbReference type="EnsemblProtists" id="PYU1_T011648"/>
    </source>
</evidence>
<dbReference type="Gene3D" id="1.25.40.20">
    <property type="entry name" value="Ankyrin repeat-containing domain"/>
    <property type="match status" value="1"/>
</dbReference>
<dbReference type="Proteomes" id="UP000019132">
    <property type="component" value="Unassembled WGS sequence"/>
</dbReference>
<keyword evidence="10" id="KW-0472">Membrane</keyword>
<dbReference type="SMART" id="SM00248">
    <property type="entry name" value="ANK"/>
    <property type="match status" value="4"/>
</dbReference>
<evidence type="ECO:0000256" key="8">
    <source>
        <dbReference type="ARBA" id="ARBA00023303"/>
    </source>
</evidence>
<dbReference type="InParanoid" id="K3X349"/>
<dbReference type="InterPro" id="IPR002110">
    <property type="entry name" value="Ankyrin_rpt"/>
</dbReference>
<evidence type="ECO:0008006" key="13">
    <source>
        <dbReference type="Google" id="ProtNLM"/>
    </source>
</evidence>
<dbReference type="SUPFAM" id="SSF48403">
    <property type="entry name" value="Ankyrin repeat"/>
    <property type="match status" value="1"/>
</dbReference>
<keyword evidence="8" id="KW-0407">Ion channel</keyword>
<proteinExistence type="predicted"/>
<sequence>MFRWFGASARVDVVAQQVLDNGEGVFNAVKRNAIDEAMALIEDNEYCLLLRDSAGAAPVHIAFLFGHYELGKQIVMKSKRFATLTYSYLDPDAVDPSPYEGENILHIAIVHRKSSLALWLLQEVPELINAEATGKFFRPTRACYFGRTPLLFALSSNQINVALNILDTAERLKANKPQDEPVKEGTTVLKPDSQQSRPSQVSADTSIFMCDRFGNNVLHLAVIHDLPNVYSFALLYVMRLLSPRHFRKDDSAAGVMREIHDSEGIQTTESHEPMPAEDLILSELSSSLNEVDKNSARNLHASRSKRRLAEFTAASEDSNAGTFVEFLKRADDAAYEKMLGFILQRNSDELTPLSLAAARANERMFQHILKQSTSVAWCYGPITAMHLPLFDLEQPLPRPDSNFGRFQIVHDILTSLPYPLAPKGKKGYKTAIQCLCSLEPLSNTLSTRVPAMERIVTRRLEMLKLFEVKLLLQKKWKYVGKRRFMIRLTVYLVFLFFLNVTTLFERNAYRTGSIAHVILLGIAEVGCFGLATVKFMNETNQLILNFKSYTTEAGAGRLDNVCTFMTSTSLYLSAVMRATQHENLEDAFAAIALIFAWFYLFFFLLGFRSTGPFVIMILNMIMNDIVRFIFVYVAIMAGFSQALYLVQDGRAGVKTLLHRIRMLVIAGFTGEVNYDDNYTSGRMNTLTQVLMLGYIILVMILLVNLLIAMMGNTYSEILQESEQRWVAERANIMSTIENQCTAERNHQDRKNYAIPLQSRHGEEILYLQIEVNEMENWKKQGSGDQDEGGTL</sequence>
<reference evidence="11" key="3">
    <citation type="submission" date="2015-02" db="UniProtKB">
        <authorList>
            <consortium name="EnsemblProtists"/>
        </authorList>
    </citation>
    <scope>IDENTIFICATION</scope>
    <source>
        <strain evidence="11">DAOM BR144</strain>
    </source>
</reference>
<keyword evidence="10" id="KW-0812">Transmembrane</keyword>
<keyword evidence="10" id="KW-1133">Transmembrane helix</keyword>
<accession>K3X349</accession>
<evidence type="ECO:0000256" key="7">
    <source>
        <dbReference type="ARBA" id="ARBA00023065"/>
    </source>
</evidence>
<feature type="compositionally biased region" description="Polar residues" evidence="9">
    <location>
        <begin position="192"/>
        <end position="201"/>
    </location>
</feature>
<feature type="transmembrane region" description="Helical" evidence="10">
    <location>
        <begin position="484"/>
        <end position="502"/>
    </location>
</feature>
<evidence type="ECO:0000256" key="9">
    <source>
        <dbReference type="SAM" id="MobiDB-lite"/>
    </source>
</evidence>
<dbReference type="PANTHER" id="PTHR10582">
    <property type="entry name" value="TRANSIENT RECEPTOR POTENTIAL ION CHANNEL PROTEIN"/>
    <property type="match status" value="1"/>
</dbReference>
<comment type="subcellular location">
    <subcellularLocation>
        <location evidence="1">Cell membrane</location>
        <topology evidence="1">Multi-pass membrane protein</topology>
    </subcellularLocation>
</comment>
<feature type="transmembrane region" description="Helical" evidence="10">
    <location>
        <begin position="625"/>
        <end position="644"/>
    </location>
</feature>
<dbReference type="InterPro" id="IPR024862">
    <property type="entry name" value="TRPV"/>
</dbReference>
<organism evidence="11 12">
    <name type="scientific">Globisporangium ultimum (strain ATCC 200006 / CBS 805.95 / DAOM BR144)</name>
    <name type="common">Pythium ultimum</name>
    <dbReference type="NCBI Taxonomy" id="431595"/>
    <lineage>
        <taxon>Eukaryota</taxon>
        <taxon>Sar</taxon>
        <taxon>Stramenopiles</taxon>
        <taxon>Oomycota</taxon>
        <taxon>Peronosporomycetes</taxon>
        <taxon>Pythiales</taxon>
        <taxon>Pythiaceae</taxon>
        <taxon>Globisporangium</taxon>
    </lineage>
</organism>
<feature type="transmembrane region" description="Helical" evidence="10">
    <location>
        <begin position="514"/>
        <end position="533"/>
    </location>
</feature>
<keyword evidence="12" id="KW-1185">Reference proteome</keyword>
<dbReference type="GO" id="GO:0005216">
    <property type="term" value="F:monoatomic ion channel activity"/>
    <property type="evidence" value="ECO:0007669"/>
    <property type="project" value="InterPro"/>
</dbReference>
<dbReference type="eggNOG" id="KOG3676">
    <property type="taxonomic scope" value="Eukaryota"/>
</dbReference>
<keyword evidence="3" id="KW-1003">Cell membrane</keyword>
<feature type="compositionally biased region" description="Basic and acidic residues" evidence="9">
    <location>
        <begin position="174"/>
        <end position="183"/>
    </location>
</feature>
<feature type="transmembrane region" description="Helical" evidence="10">
    <location>
        <begin position="587"/>
        <end position="605"/>
    </location>
</feature>
<evidence type="ECO:0000256" key="3">
    <source>
        <dbReference type="ARBA" id="ARBA00022475"/>
    </source>
</evidence>
<evidence type="ECO:0000256" key="6">
    <source>
        <dbReference type="ARBA" id="ARBA00022837"/>
    </source>
</evidence>
<evidence type="ECO:0000313" key="12">
    <source>
        <dbReference type="Proteomes" id="UP000019132"/>
    </source>
</evidence>
<feature type="region of interest" description="Disordered" evidence="9">
    <location>
        <begin position="174"/>
        <end position="201"/>
    </location>
</feature>
<dbReference type="EnsemblProtists" id="PYU1_T011648">
    <property type="protein sequence ID" value="PYU1_T011648"/>
    <property type="gene ID" value="PYU1_G011622"/>
</dbReference>
<reference evidence="12" key="1">
    <citation type="journal article" date="2010" name="Genome Biol.">
        <title>Genome sequence of the necrotrophic plant pathogen Pythium ultimum reveals original pathogenicity mechanisms and effector repertoire.</title>
        <authorList>
            <person name="Levesque C.A."/>
            <person name="Brouwer H."/>
            <person name="Cano L."/>
            <person name="Hamilton J.P."/>
            <person name="Holt C."/>
            <person name="Huitema E."/>
            <person name="Raffaele S."/>
            <person name="Robideau G.P."/>
            <person name="Thines M."/>
            <person name="Win J."/>
            <person name="Zerillo M.M."/>
            <person name="Beakes G.W."/>
            <person name="Boore J.L."/>
            <person name="Busam D."/>
            <person name="Dumas B."/>
            <person name="Ferriera S."/>
            <person name="Fuerstenberg S.I."/>
            <person name="Gachon C.M."/>
            <person name="Gaulin E."/>
            <person name="Govers F."/>
            <person name="Grenville-Briggs L."/>
            <person name="Horner N."/>
            <person name="Hostetler J."/>
            <person name="Jiang R.H."/>
            <person name="Johnson J."/>
            <person name="Krajaejun T."/>
            <person name="Lin H."/>
            <person name="Meijer H.J."/>
            <person name="Moore B."/>
            <person name="Morris P."/>
            <person name="Phuntmart V."/>
            <person name="Puiu D."/>
            <person name="Shetty J."/>
            <person name="Stajich J.E."/>
            <person name="Tripathy S."/>
            <person name="Wawra S."/>
            <person name="van West P."/>
            <person name="Whitty B.R."/>
            <person name="Coutinho P.M."/>
            <person name="Henrissat B."/>
            <person name="Martin F."/>
            <person name="Thomas P.D."/>
            <person name="Tyler B.M."/>
            <person name="De Vries R.P."/>
            <person name="Kamoun S."/>
            <person name="Yandell M."/>
            <person name="Tisserat N."/>
            <person name="Buell C.R."/>
        </authorList>
    </citation>
    <scope>NUCLEOTIDE SEQUENCE</scope>
    <source>
        <strain evidence="12">DAOM:BR144</strain>
    </source>
</reference>
<dbReference type="AlphaFoldDB" id="K3X349"/>
<dbReference type="PANTHER" id="PTHR10582:SF2">
    <property type="entry name" value="INACTIVE"/>
    <property type="match status" value="1"/>
</dbReference>
<keyword evidence="4" id="KW-0109">Calcium transport</keyword>
<feature type="transmembrane region" description="Helical" evidence="10">
    <location>
        <begin position="686"/>
        <end position="707"/>
    </location>
</feature>
<reference evidence="12" key="2">
    <citation type="submission" date="2010-04" db="EMBL/GenBank/DDBJ databases">
        <authorList>
            <person name="Buell R."/>
            <person name="Hamilton J."/>
            <person name="Hostetler J."/>
        </authorList>
    </citation>
    <scope>NUCLEOTIDE SEQUENCE [LARGE SCALE GENOMIC DNA]</scope>
    <source>
        <strain evidence="12">DAOM:BR144</strain>
    </source>
</reference>
<dbReference type="GO" id="GO:0005886">
    <property type="term" value="C:plasma membrane"/>
    <property type="evidence" value="ECO:0007669"/>
    <property type="project" value="UniProtKB-SubCell"/>
</dbReference>
<name>K3X349_GLOUD</name>
<evidence type="ECO:0000256" key="4">
    <source>
        <dbReference type="ARBA" id="ARBA00022568"/>
    </source>
</evidence>
<evidence type="ECO:0000256" key="10">
    <source>
        <dbReference type="SAM" id="Phobius"/>
    </source>
</evidence>
<dbReference type="GO" id="GO:0098703">
    <property type="term" value="P:calcium ion import across plasma membrane"/>
    <property type="evidence" value="ECO:0007669"/>
    <property type="project" value="TreeGrafter"/>
</dbReference>
<keyword evidence="2" id="KW-0813">Transport</keyword>